<dbReference type="Proteomes" id="UP001237642">
    <property type="component" value="Unassembled WGS sequence"/>
</dbReference>
<dbReference type="AlphaFoldDB" id="A0AAD8MSV8"/>
<keyword evidence="3" id="KW-1185">Reference proteome</keyword>
<dbReference type="InterPro" id="IPR029068">
    <property type="entry name" value="Glyas_Bleomycin-R_OHBP_Dase"/>
</dbReference>
<gene>
    <name evidence="2" type="ORF">POM88_021484</name>
</gene>
<dbReference type="PANTHER" id="PTHR34109:SF1">
    <property type="entry name" value="VOC DOMAIN-CONTAINING PROTEIN"/>
    <property type="match status" value="1"/>
</dbReference>
<dbReference type="PANTHER" id="PTHR34109">
    <property type="entry name" value="BNAUNNG04460D PROTEIN-RELATED"/>
    <property type="match status" value="1"/>
</dbReference>
<protein>
    <submittedName>
        <fullName evidence="2">VOC domain-containing protein</fullName>
    </submittedName>
</protein>
<name>A0AAD8MSV8_9APIA</name>
<comment type="caution">
    <text evidence="2">The sequence shown here is derived from an EMBL/GenBank/DDBJ whole genome shotgun (WGS) entry which is preliminary data.</text>
</comment>
<evidence type="ECO:0000259" key="1">
    <source>
        <dbReference type="PROSITE" id="PS51819"/>
    </source>
</evidence>
<sequence length="229" mass="25415">MPLDTSAAAVNKRNFRFLGITRKHLEERRELNAKLLEEKKRLPRIVNKICSNPTNPDEDCFAMTLELGSPLDSPHIKKKAPVVIDPQLSPIQLELCVKAGKAAEAIQFYQAAFGAEVLSTTTQLKSMDGGDIPLIQEAQLKIYSNLYLISDKEPSPTNSGLSYLLTDDVDLIVDKAVNAGASVSGKLIRVYSECQIWCSVVKLIDPYDNVWIIYSRLCPSCLQIFALFA</sequence>
<dbReference type="SUPFAM" id="SSF54593">
    <property type="entry name" value="Glyoxalase/Bleomycin resistance protein/Dihydroxybiphenyl dioxygenase"/>
    <property type="match status" value="1"/>
</dbReference>
<organism evidence="2 3">
    <name type="scientific">Heracleum sosnowskyi</name>
    <dbReference type="NCBI Taxonomy" id="360622"/>
    <lineage>
        <taxon>Eukaryota</taxon>
        <taxon>Viridiplantae</taxon>
        <taxon>Streptophyta</taxon>
        <taxon>Embryophyta</taxon>
        <taxon>Tracheophyta</taxon>
        <taxon>Spermatophyta</taxon>
        <taxon>Magnoliopsida</taxon>
        <taxon>eudicotyledons</taxon>
        <taxon>Gunneridae</taxon>
        <taxon>Pentapetalae</taxon>
        <taxon>asterids</taxon>
        <taxon>campanulids</taxon>
        <taxon>Apiales</taxon>
        <taxon>Apiaceae</taxon>
        <taxon>Apioideae</taxon>
        <taxon>apioid superclade</taxon>
        <taxon>Tordylieae</taxon>
        <taxon>Tordyliinae</taxon>
        <taxon>Heracleum</taxon>
    </lineage>
</organism>
<dbReference type="InterPro" id="IPR054576">
    <property type="entry name" value="At5g48480-like_N"/>
</dbReference>
<reference evidence="2" key="2">
    <citation type="submission" date="2023-05" db="EMBL/GenBank/DDBJ databases">
        <authorList>
            <person name="Schelkunov M.I."/>
        </authorList>
    </citation>
    <scope>NUCLEOTIDE SEQUENCE</scope>
    <source>
        <strain evidence="2">Hsosn_3</strain>
        <tissue evidence="2">Leaf</tissue>
    </source>
</reference>
<reference evidence="2" key="1">
    <citation type="submission" date="2023-02" db="EMBL/GenBank/DDBJ databases">
        <title>Genome of toxic invasive species Heracleum sosnowskyi carries increased number of genes despite the absence of recent whole-genome duplications.</title>
        <authorList>
            <person name="Schelkunov M."/>
            <person name="Shtratnikova V."/>
            <person name="Makarenko M."/>
            <person name="Klepikova A."/>
            <person name="Omelchenko D."/>
            <person name="Novikova G."/>
            <person name="Obukhova E."/>
            <person name="Bogdanov V."/>
            <person name="Penin A."/>
            <person name="Logacheva M."/>
        </authorList>
    </citation>
    <scope>NUCLEOTIDE SEQUENCE</scope>
    <source>
        <strain evidence="2">Hsosn_3</strain>
        <tissue evidence="2">Leaf</tissue>
    </source>
</reference>
<evidence type="ECO:0000313" key="2">
    <source>
        <dbReference type="EMBL" id="KAK1383749.1"/>
    </source>
</evidence>
<dbReference type="PROSITE" id="PS51819">
    <property type="entry name" value="VOC"/>
    <property type="match status" value="1"/>
</dbReference>
<proteinExistence type="predicted"/>
<accession>A0AAD8MSV8</accession>
<evidence type="ECO:0000313" key="3">
    <source>
        <dbReference type="Proteomes" id="UP001237642"/>
    </source>
</evidence>
<dbReference type="EMBL" id="JAUIZM010000005">
    <property type="protein sequence ID" value="KAK1383749.1"/>
    <property type="molecule type" value="Genomic_DNA"/>
</dbReference>
<dbReference type="Pfam" id="PF22656">
    <property type="entry name" value="At5g48480-like_N"/>
    <property type="match status" value="1"/>
</dbReference>
<dbReference type="Gene3D" id="3.10.180.10">
    <property type="entry name" value="2,3-Dihydroxybiphenyl 1,2-Dioxygenase, domain 1"/>
    <property type="match status" value="1"/>
</dbReference>
<feature type="domain" description="VOC" evidence="1">
    <location>
        <begin position="89"/>
        <end position="216"/>
    </location>
</feature>
<dbReference type="InterPro" id="IPR037523">
    <property type="entry name" value="VOC_core"/>
</dbReference>